<feature type="compositionally biased region" description="Acidic residues" evidence="1">
    <location>
        <begin position="147"/>
        <end position="159"/>
    </location>
</feature>
<dbReference type="AlphaFoldDB" id="A0A8J4YD81"/>
<evidence type="ECO:0000313" key="3">
    <source>
        <dbReference type="Proteomes" id="UP000770661"/>
    </source>
</evidence>
<organism evidence="2 3">
    <name type="scientific">Chionoecetes opilio</name>
    <name type="common">Atlantic snow crab</name>
    <name type="synonym">Cancer opilio</name>
    <dbReference type="NCBI Taxonomy" id="41210"/>
    <lineage>
        <taxon>Eukaryota</taxon>
        <taxon>Metazoa</taxon>
        <taxon>Ecdysozoa</taxon>
        <taxon>Arthropoda</taxon>
        <taxon>Crustacea</taxon>
        <taxon>Multicrustacea</taxon>
        <taxon>Malacostraca</taxon>
        <taxon>Eumalacostraca</taxon>
        <taxon>Eucarida</taxon>
        <taxon>Decapoda</taxon>
        <taxon>Pleocyemata</taxon>
        <taxon>Brachyura</taxon>
        <taxon>Eubrachyura</taxon>
        <taxon>Majoidea</taxon>
        <taxon>Majidae</taxon>
        <taxon>Chionoecetes</taxon>
    </lineage>
</organism>
<comment type="caution">
    <text evidence="2">The sequence shown here is derived from an EMBL/GenBank/DDBJ whole genome shotgun (WGS) entry which is preliminary data.</text>
</comment>
<accession>A0A8J4YD81</accession>
<gene>
    <name evidence="2" type="ORF">GWK47_047900</name>
</gene>
<feature type="compositionally biased region" description="Basic and acidic residues" evidence="1">
    <location>
        <begin position="94"/>
        <end position="106"/>
    </location>
</feature>
<evidence type="ECO:0000313" key="2">
    <source>
        <dbReference type="EMBL" id="KAG0720714.1"/>
    </source>
</evidence>
<feature type="compositionally biased region" description="Polar residues" evidence="1">
    <location>
        <begin position="440"/>
        <end position="454"/>
    </location>
</feature>
<dbReference type="Proteomes" id="UP000770661">
    <property type="component" value="Unassembled WGS sequence"/>
</dbReference>
<feature type="compositionally biased region" description="Acidic residues" evidence="1">
    <location>
        <begin position="112"/>
        <end position="121"/>
    </location>
</feature>
<dbReference type="OrthoDB" id="6378838at2759"/>
<feature type="region of interest" description="Disordered" evidence="1">
    <location>
        <begin position="346"/>
        <end position="462"/>
    </location>
</feature>
<name>A0A8J4YD81_CHIOP</name>
<reference evidence="2" key="1">
    <citation type="submission" date="2020-07" db="EMBL/GenBank/DDBJ databases">
        <title>The High-quality genome of the commercially important snow crab, Chionoecetes opilio.</title>
        <authorList>
            <person name="Jeong J.-H."/>
            <person name="Ryu S."/>
        </authorList>
    </citation>
    <scope>NUCLEOTIDE SEQUENCE</scope>
    <source>
        <strain evidence="2">MADBK_172401_WGS</strain>
        <tissue evidence="2">Digestive gland</tissue>
    </source>
</reference>
<sequence>MGVKNMPPFQTKNLGNVGGLIAENVKSKETRTRGTRRTPGMSSPKQDRDSDRESLTGWTLVDREGTLDKTTGGSAGKDEDKDSGESSASSPAVEAKKDTDKERNESGRGTAEEEGEEELSEDLISMGKRVQDIKGESVKAPSGSDSSDIETLDCPDSDDCYEEHPQGYSSLHSSLLSSSLSGFTFVEDADDGDIESLASSDVLVLDQEGKGLDEETDLSLASCPSLPDDLPTIKPDTQYRHTPDRNLNSRLNIVVALTLACWSSRSMWQDNINSAQVRRLRELQDDLMSCINTMPQEEESGGPEFLQSTTFIPVLPEVEAEGDAFVETFVESLVVPLEEAGVVVDQGHHHHHHPQGDGLHAHHRPGHSDSMAPTFATLDVLYGSSDHDPAQPSGQDQEARMHSGLPEPPLTSHTVAEDEIEPTQPQPSLAMKTVEPTLNDEGTSPSIVSQTNTLPPVELDSRLESALGEESEQPLLQNAAVLGEEDVAVENSQV</sequence>
<feature type="compositionally biased region" description="Basic and acidic residues" evidence="1">
    <location>
        <begin position="45"/>
        <end position="54"/>
    </location>
</feature>
<proteinExistence type="predicted"/>
<dbReference type="EMBL" id="JACEEZ010012384">
    <property type="protein sequence ID" value="KAG0720714.1"/>
    <property type="molecule type" value="Genomic_DNA"/>
</dbReference>
<keyword evidence="3" id="KW-1185">Reference proteome</keyword>
<feature type="region of interest" description="Disordered" evidence="1">
    <location>
        <begin position="1"/>
        <end position="159"/>
    </location>
</feature>
<evidence type="ECO:0000256" key="1">
    <source>
        <dbReference type="SAM" id="MobiDB-lite"/>
    </source>
</evidence>
<protein>
    <submittedName>
        <fullName evidence="2">Uncharacterized protein</fullName>
    </submittedName>
</protein>